<accession>A0ABV9FTP9</accession>
<reference evidence="9" key="1">
    <citation type="journal article" date="2019" name="Int. J. Syst. Evol. Microbiol.">
        <title>The Global Catalogue of Microorganisms (GCM) 10K type strain sequencing project: providing services to taxonomists for standard genome sequencing and annotation.</title>
        <authorList>
            <consortium name="The Broad Institute Genomics Platform"/>
            <consortium name="The Broad Institute Genome Sequencing Center for Infectious Disease"/>
            <person name="Wu L."/>
            <person name="Ma J."/>
        </authorList>
    </citation>
    <scope>NUCLEOTIDE SEQUENCE [LARGE SCALE GENOMIC DNA]</scope>
    <source>
        <strain evidence="9">CCUG 54520</strain>
    </source>
</reference>
<dbReference type="Pfam" id="PF07690">
    <property type="entry name" value="MFS_1"/>
    <property type="match status" value="1"/>
</dbReference>
<feature type="transmembrane region" description="Helical" evidence="7">
    <location>
        <begin position="42"/>
        <end position="63"/>
    </location>
</feature>
<comment type="subcellular location">
    <subcellularLocation>
        <location evidence="1">Membrane</location>
        <topology evidence="1">Multi-pass membrane protein</topology>
    </subcellularLocation>
</comment>
<evidence type="ECO:0000256" key="6">
    <source>
        <dbReference type="SAM" id="MobiDB-lite"/>
    </source>
</evidence>
<feature type="transmembrane region" description="Helical" evidence="7">
    <location>
        <begin position="104"/>
        <end position="123"/>
    </location>
</feature>
<proteinExistence type="predicted"/>
<evidence type="ECO:0000256" key="5">
    <source>
        <dbReference type="ARBA" id="ARBA00023136"/>
    </source>
</evidence>
<keyword evidence="3 7" id="KW-0812">Transmembrane</keyword>
<keyword evidence="2" id="KW-0813">Transport</keyword>
<feature type="transmembrane region" description="Helical" evidence="7">
    <location>
        <begin position="210"/>
        <end position="230"/>
    </location>
</feature>
<sequence length="235" mass="23530">MTDHRDEATTTAPTNPRRPAASSSANIRYTQGRHCCRVDQPLIAAPATSAVMISSSYLGSIFFQDVRAMSPLLAGLSLLPMGLASLVVAVALPKIIATQGPARVYLGGVAAQLIGAAAFASGIDNTAVAIALLALIGAGLPSAFVPFYGIGASHVAIEDSGVGSGLLNTFNQTGGAVGIAVVGTTIATVIRNHHDTAAAATLDGVSAGFLAVAICAAGGLIIALVLCRLLSPTKE</sequence>
<feature type="transmembrane region" description="Helical" evidence="7">
    <location>
        <begin position="69"/>
        <end position="92"/>
    </location>
</feature>
<dbReference type="Proteomes" id="UP001595914">
    <property type="component" value="Unassembled WGS sequence"/>
</dbReference>
<organism evidence="8 9">
    <name type="scientific">Rhodococcus kronopolitis</name>
    <dbReference type="NCBI Taxonomy" id="1460226"/>
    <lineage>
        <taxon>Bacteria</taxon>
        <taxon>Bacillati</taxon>
        <taxon>Actinomycetota</taxon>
        <taxon>Actinomycetes</taxon>
        <taxon>Mycobacteriales</taxon>
        <taxon>Nocardiaceae</taxon>
        <taxon>Rhodococcus</taxon>
    </lineage>
</organism>
<evidence type="ECO:0000313" key="8">
    <source>
        <dbReference type="EMBL" id="MFC4604403.1"/>
    </source>
</evidence>
<evidence type="ECO:0000256" key="1">
    <source>
        <dbReference type="ARBA" id="ARBA00004141"/>
    </source>
</evidence>
<comment type="caution">
    <text evidence="8">The sequence shown here is derived from an EMBL/GenBank/DDBJ whole genome shotgun (WGS) entry which is preliminary data.</text>
</comment>
<evidence type="ECO:0000256" key="7">
    <source>
        <dbReference type="SAM" id="Phobius"/>
    </source>
</evidence>
<keyword evidence="4 7" id="KW-1133">Transmembrane helix</keyword>
<name>A0ABV9FTP9_9NOCA</name>
<dbReference type="PANTHER" id="PTHR42718:SF9">
    <property type="entry name" value="MAJOR FACILITATOR SUPERFAMILY MULTIDRUG TRANSPORTER MFSC"/>
    <property type="match status" value="1"/>
</dbReference>
<dbReference type="InterPro" id="IPR036259">
    <property type="entry name" value="MFS_trans_sf"/>
</dbReference>
<feature type="compositionally biased region" description="Low complexity" evidence="6">
    <location>
        <begin position="9"/>
        <end position="24"/>
    </location>
</feature>
<keyword evidence="9" id="KW-1185">Reference proteome</keyword>
<feature type="transmembrane region" description="Helical" evidence="7">
    <location>
        <begin position="129"/>
        <end position="150"/>
    </location>
</feature>
<keyword evidence="5 7" id="KW-0472">Membrane</keyword>
<feature type="region of interest" description="Disordered" evidence="6">
    <location>
        <begin position="1"/>
        <end position="24"/>
    </location>
</feature>
<dbReference type="InterPro" id="IPR011701">
    <property type="entry name" value="MFS"/>
</dbReference>
<dbReference type="EMBL" id="JBHSFO010000005">
    <property type="protein sequence ID" value="MFC4604403.1"/>
    <property type="molecule type" value="Genomic_DNA"/>
</dbReference>
<feature type="transmembrane region" description="Helical" evidence="7">
    <location>
        <begin position="170"/>
        <end position="190"/>
    </location>
</feature>
<evidence type="ECO:0000313" key="9">
    <source>
        <dbReference type="Proteomes" id="UP001595914"/>
    </source>
</evidence>
<protein>
    <submittedName>
        <fullName evidence="8">MFS transporter</fullName>
    </submittedName>
</protein>
<dbReference type="SUPFAM" id="SSF103473">
    <property type="entry name" value="MFS general substrate transporter"/>
    <property type="match status" value="1"/>
</dbReference>
<evidence type="ECO:0000256" key="3">
    <source>
        <dbReference type="ARBA" id="ARBA00022692"/>
    </source>
</evidence>
<evidence type="ECO:0000256" key="2">
    <source>
        <dbReference type="ARBA" id="ARBA00022448"/>
    </source>
</evidence>
<gene>
    <name evidence="8" type="ORF">ACFO6S_11970</name>
</gene>
<dbReference type="RefSeq" id="WP_378417186.1">
    <property type="nucleotide sequence ID" value="NZ_JBHSFO010000005.1"/>
</dbReference>
<evidence type="ECO:0000256" key="4">
    <source>
        <dbReference type="ARBA" id="ARBA00022989"/>
    </source>
</evidence>
<dbReference type="PANTHER" id="PTHR42718">
    <property type="entry name" value="MAJOR FACILITATOR SUPERFAMILY MULTIDRUG TRANSPORTER MFSC"/>
    <property type="match status" value="1"/>
</dbReference>
<dbReference type="Gene3D" id="1.20.1250.20">
    <property type="entry name" value="MFS general substrate transporter like domains"/>
    <property type="match status" value="1"/>
</dbReference>